<name>H0E492_9ACTN</name>
<organism evidence="4 5">
    <name type="scientific">Patulibacter medicamentivorans</name>
    <dbReference type="NCBI Taxonomy" id="1097667"/>
    <lineage>
        <taxon>Bacteria</taxon>
        <taxon>Bacillati</taxon>
        <taxon>Actinomycetota</taxon>
        <taxon>Thermoleophilia</taxon>
        <taxon>Solirubrobacterales</taxon>
        <taxon>Patulibacteraceae</taxon>
        <taxon>Patulibacter</taxon>
    </lineage>
</organism>
<evidence type="ECO:0000313" key="5">
    <source>
        <dbReference type="Proteomes" id="UP000005143"/>
    </source>
</evidence>
<dbReference type="OrthoDB" id="5902829at2"/>
<protein>
    <submittedName>
        <fullName evidence="4">Dienelactone hydrolase</fullName>
    </submittedName>
</protein>
<evidence type="ECO:0000313" key="4">
    <source>
        <dbReference type="EMBL" id="EHN11508.1"/>
    </source>
</evidence>
<dbReference type="PATRIC" id="fig|1097667.3.peg.1606"/>
<dbReference type="SUPFAM" id="SSF53474">
    <property type="entry name" value="alpha/beta-Hydrolases"/>
    <property type="match status" value="1"/>
</dbReference>
<dbReference type="InterPro" id="IPR029058">
    <property type="entry name" value="AB_hydrolase_fold"/>
</dbReference>
<dbReference type="ESTHER" id="9actn-h0e492">
    <property type="family name" value="Xaa-Pro-like_dom"/>
</dbReference>
<dbReference type="EMBL" id="AGUD01000098">
    <property type="protein sequence ID" value="EHN11508.1"/>
    <property type="molecule type" value="Genomic_DNA"/>
</dbReference>
<accession>H0E492</accession>
<comment type="caution">
    <text evidence="4">The sequence shown here is derived from an EMBL/GenBank/DDBJ whole genome shotgun (WGS) entry which is preliminary data.</text>
</comment>
<comment type="similarity">
    <text evidence="1">Belongs to the AB hydrolase superfamily.</text>
</comment>
<reference evidence="4 5" key="1">
    <citation type="journal article" date="2013" name="Biodegradation">
        <title>Quantitative proteomic analysis of ibuprofen-degrading Patulibacter sp. strain I11.</title>
        <authorList>
            <person name="Almeida B."/>
            <person name="Kjeldal H."/>
            <person name="Lolas I."/>
            <person name="Knudsen A.D."/>
            <person name="Carvalho G."/>
            <person name="Nielsen K.L."/>
            <person name="Barreto Crespo M.T."/>
            <person name="Stensballe A."/>
            <person name="Nielsen J.L."/>
        </authorList>
    </citation>
    <scope>NUCLEOTIDE SEQUENCE [LARGE SCALE GENOMIC DNA]</scope>
    <source>
        <strain evidence="4 5">I11</strain>
    </source>
</reference>
<evidence type="ECO:0000259" key="3">
    <source>
        <dbReference type="Pfam" id="PF02129"/>
    </source>
</evidence>
<proteinExistence type="inferred from homology"/>
<dbReference type="Proteomes" id="UP000005143">
    <property type="component" value="Unassembled WGS sequence"/>
</dbReference>
<feature type="domain" description="Xaa-Pro dipeptidyl-peptidase-like" evidence="3">
    <location>
        <begin position="13"/>
        <end position="143"/>
    </location>
</feature>
<evidence type="ECO:0000256" key="2">
    <source>
        <dbReference type="ARBA" id="ARBA00022801"/>
    </source>
</evidence>
<dbReference type="RefSeq" id="WP_007573082.1">
    <property type="nucleotide sequence ID" value="NZ_AGUD01000098.1"/>
</dbReference>
<keyword evidence="5" id="KW-1185">Reference proteome</keyword>
<keyword evidence="2 4" id="KW-0378">Hydrolase</keyword>
<dbReference type="PANTHER" id="PTHR22946:SF9">
    <property type="entry name" value="POLYKETIDE TRANSFERASE AF380"/>
    <property type="match status" value="1"/>
</dbReference>
<dbReference type="InterPro" id="IPR000383">
    <property type="entry name" value="Xaa-Pro-like_dom"/>
</dbReference>
<dbReference type="Gene3D" id="3.40.50.1820">
    <property type="entry name" value="alpha/beta hydrolase"/>
    <property type="match status" value="2"/>
</dbReference>
<dbReference type="Pfam" id="PF02129">
    <property type="entry name" value="Peptidase_S15"/>
    <property type="match status" value="1"/>
</dbReference>
<sequence length="297" mass="31862">MPERSEVTFPSGGLRCAAYLYRPDGAAPDGGRPAIVMAHGFSATRDERLPAYAERFAAAGFVVLVFDYRHFGASEGEPRQLLDIAEQHEDYRAALAYVRGLEGVDRRRIALWGSSFSGGHVVAVAAGDPEVAAVVSQAPYVDSIPTLREVPLRNLLRMSAAGVRDQLGALLGRDAHLIPAVAPPGGFAVMTAPEAEPGFAAIQGEGTRWQNGVAARLALKLPLYRPGRKAGRVQAPLLVCVCDEDQTTPPAAAVRMAAAAPRGELVRYPIGHFDIYVGDAFERTVADQLEFLRRHLA</sequence>
<dbReference type="GO" id="GO:0052689">
    <property type="term" value="F:carboxylic ester hydrolase activity"/>
    <property type="evidence" value="ECO:0007669"/>
    <property type="project" value="UniProtKB-ARBA"/>
</dbReference>
<dbReference type="InterPro" id="IPR050261">
    <property type="entry name" value="FrsA_esterase"/>
</dbReference>
<dbReference type="AlphaFoldDB" id="H0E492"/>
<gene>
    <name evidence="4" type="ORF">PAI11_16190</name>
</gene>
<dbReference type="PANTHER" id="PTHR22946">
    <property type="entry name" value="DIENELACTONE HYDROLASE DOMAIN-CONTAINING PROTEIN-RELATED"/>
    <property type="match status" value="1"/>
</dbReference>
<evidence type="ECO:0000256" key="1">
    <source>
        <dbReference type="ARBA" id="ARBA00008645"/>
    </source>
</evidence>